<evidence type="ECO:0000256" key="1">
    <source>
        <dbReference type="ARBA" id="ARBA00022430"/>
    </source>
</evidence>
<sequence>MAGQNLANPVGAVFAAAMLLKYAFGLTAECAAIEQAVQKVLDDGYRTVDILAPGCRLVSCDRFGDLIAAALTSPTLYRKVARSVKAAGDGFVPLRRRVAGAAEL</sequence>
<evidence type="ECO:0000256" key="7">
    <source>
        <dbReference type="ARBA" id="ARBA00023304"/>
    </source>
</evidence>
<feature type="domain" description="Isopropylmalate dehydrogenase-like" evidence="8">
    <location>
        <begin position="1"/>
        <end position="67"/>
    </location>
</feature>
<comment type="caution">
    <text evidence="9">The sequence shown here is derived from an EMBL/GenBank/DDBJ whole genome shotgun (WGS) entry which is preliminary data.</text>
</comment>
<keyword evidence="6" id="KW-0520">NAD</keyword>
<name>A0A645DLE1_9ZZZZ</name>
<dbReference type="InterPro" id="IPR024084">
    <property type="entry name" value="IsoPropMal-DH-like_dom"/>
</dbReference>
<keyword evidence="1" id="KW-0432">Leucine biosynthesis</keyword>
<evidence type="ECO:0000256" key="5">
    <source>
        <dbReference type="ARBA" id="ARBA00023002"/>
    </source>
</evidence>
<organism evidence="9">
    <name type="scientific">bioreactor metagenome</name>
    <dbReference type="NCBI Taxonomy" id="1076179"/>
    <lineage>
        <taxon>unclassified sequences</taxon>
        <taxon>metagenomes</taxon>
        <taxon>ecological metagenomes</taxon>
    </lineage>
</organism>
<proteinExistence type="predicted"/>
<keyword evidence="5 9" id="KW-0560">Oxidoreductase</keyword>
<dbReference type="AlphaFoldDB" id="A0A645DLE1"/>
<gene>
    <name evidence="9" type="primary">leuB_22</name>
    <name evidence="9" type="ORF">SDC9_137201</name>
</gene>
<dbReference type="GO" id="GO:0046872">
    <property type="term" value="F:metal ion binding"/>
    <property type="evidence" value="ECO:0007669"/>
    <property type="project" value="UniProtKB-KW"/>
</dbReference>
<evidence type="ECO:0000256" key="2">
    <source>
        <dbReference type="ARBA" id="ARBA00022605"/>
    </source>
</evidence>
<dbReference type="GO" id="GO:0003862">
    <property type="term" value="F:3-isopropylmalate dehydrogenase activity"/>
    <property type="evidence" value="ECO:0007669"/>
    <property type="project" value="UniProtKB-EC"/>
</dbReference>
<evidence type="ECO:0000256" key="6">
    <source>
        <dbReference type="ARBA" id="ARBA00023027"/>
    </source>
</evidence>
<dbReference type="PANTHER" id="PTHR42979:SF1">
    <property type="entry name" value="3-ISOPROPYLMALATE DEHYDROGENASE"/>
    <property type="match status" value="1"/>
</dbReference>
<keyword evidence="2" id="KW-0028">Amino-acid biosynthesis</keyword>
<reference evidence="9" key="1">
    <citation type="submission" date="2019-08" db="EMBL/GenBank/DDBJ databases">
        <authorList>
            <person name="Kucharzyk K."/>
            <person name="Murdoch R.W."/>
            <person name="Higgins S."/>
            <person name="Loffler F."/>
        </authorList>
    </citation>
    <scope>NUCLEOTIDE SEQUENCE</scope>
</reference>
<dbReference type="Gene3D" id="3.40.718.10">
    <property type="entry name" value="Isopropylmalate Dehydrogenase"/>
    <property type="match status" value="1"/>
</dbReference>
<dbReference type="GO" id="GO:0009098">
    <property type="term" value="P:L-leucine biosynthetic process"/>
    <property type="evidence" value="ECO:0007669"/>
    <property type="project" value="UniProtKB-KW"/>
</dbReference>
<dbReference type="GO" id="GO:0005829">
    <property type="term" value="C:cytosol"/>
    <property type="evidence" value="ECO:0007669"/>
    <property type="project" value="TreeGrafter"/>
</dbReference>
<dbReference type="EC" id="1.1.1.85" evidence="9"/>
<evidence type="ECO:0000256" key="4">
    <source>
        <dbReference type="ARBA" id="ARBA00022842"/>
    </source>
</evidence>
<evidence type="ECO:0000313" key="9">
    <source>
        <dbReference type="EMBL" id="MPM90085.1"/>
    </source>
</evidence>
<accession>A0A645DLE1</accession>
<dbReference type="InterPro" id="IPR004429">
    <property type="entry name" value="Isopropylmalate_DH"/>
</dbReference>
<protein>
    <submittedName>
        <fullName evidence="9">3-isopropylmalate dehydrogenase</fullName>
        <ecNumber evidence="9">1.1.1.85</ecNumber>
    </submittedName>
</protein>
<dbReference type="Pfam" id="PF00180">
    <property type="entry name" value="Iso_dh"/>
    <property type="match status" value="1"/>
</dbReference>
<keyword evidence="3" id="KW-0479">Metal-binding</keyword>
<evidence type="ECO:0000256" key="3">
    <source>
        <dbReference type="ARBA" id="ARBA00022723"/>
    </source>
</evidence>
<keyword evidence="4" id="KW-0460">Magnesium</keyword>
<dbReference type="SUPFAM" id="SSF53659">
    <property type="entry name" value="Isocitrate/Isopropylmalate dehydrogenase-like"/>
    <property type="match status" value="1"/>
</dbReference>
<evidence type="ECO:0000259" key="8">
    <source>
        <dbReference type="Pfam" id="PF00180"/>
    </source>
</evidence>
<dbReference type="EMBL" id="VSSQ01037405">
    <property type="protein sequence ID" value="MPM90085.1"/>
    <property type="molecule type" value="Genomic_DNA"/>
</dbReference>
<keyword evidence="7" id="KW-0100">Branched-chain amino acid biosynthesis</keyword>
<dbReference type="PANTHER" id="PTHR42979">
    <property type="entry name" value="3-ISOPROPYLMALATE DEHYDROGENASE"/>
    <property type="match status" value="1"/>
</dbReference>